<gene>
    <name evidence="1" type="ORF">JKILLFL_G2843</name>
</gene>
<keyword evidence="2" id="KW-1185">Reference proteome</keyword>
<dbReference type="AlphaFoldDB" id="A0A9N8QHW6"/>
<reference evidence="1 2" key="1">
    <citation type="submission" date="2020-10" db="EMBL/GenBank/DDBJ databases">
        <authorList>
            <person name="Sedaghatjoo S."/>
        </authorList>
    </citation>
    <scope>NUCLEOTIDE SEQUENCE [LARGE SCALE GENOMIC DNA]</scope>
    <source>
        <strain evidence="1 2">LLFL</strain>
    </source>
</reference>
<name>A0A9N8QHW6_9BASI</name>
<dbReference type="EMBL" id="CAJHJF010004496">
    <property type="protein sequence ID" value="CAD6943628.1"/>
    <property type="molecule type" value="Genomic_DNA"/>
</dbReference>
<feature type="non-terminal residue" evidence="1">
    <location>
        <position position="1"/>
    </location>
</feature>
<protein>
    <submittedName>
        <fullName evidence="1">Uncharacterized protein</fullName>
    </submittedName>
</protein>
<proteinExistence type="predicted"/>
<sequence length="58" mass="6584">PTWRQISTFSNLRDTSRTNALSVVVTLDEVGGFKRLGRCVQDVQAVDHHVLERAYGKR</sequence>
<evidence type="ECO:0000313" key="1">
    <source>
        <dbReference type="EMBL" id="CAD6943628.1"/>
    </source>
</evidence>
<organism evidence="1 2">
    <name type="scientific">Tilletia laevis</name>
    <dbReference type="NCBI Taxonomy" id="157183"/>
    <lineage>
        <taxon>Eukaryota</taxon>
        <taxon>Fungi</taxon>
        <taxon>Dikarya</taxon>
        <taxon>Basidiomycota</taxon>
        <taxon>Ustilaginomycotina</taxon>
        <taxon>Exobasidiomycetes</taxon>
        <taxon>Tilletiales</taxon>
        <taxon>Tilletiaceae</taxon>
        <taxon>Tilletia</taxon>
    </lineage>
</organism>
<dbReference type="Proteomes" id="UP000836404">
    <property type="component" value="Unassembled WGS sequence"/>
</dbReference>
<comment type="caution">
    <text evidence="1">The sequence shown here is derived from an EMBL/GenBank/DDBJ whole genome shotgun (WGS) entry which is preliminary data.</text>
</comment>
<accession>A0A9N8QHW6</accession>
<evidence type="ECO:0000313" key="2">
    <source>
        <dbReference type="Proteomes" id="UP000836404"/>
    </source>
</evidence>